<reference evidence="2" key="1">
    <citation type="submission" date="2021-02" db="EMBL/GenBank/DDBJ databases">
        <authorList>
            <person name="Dougan E. K."/>
            <person name="Rhodes N."/>
            <person name="Thang M."/>
            <person name="Chan C."/>
        </authorList>
    </citation>
    <scope>NUCLEOTIDE SEQUENCE</scope>
</reference>
<evidence type="ECO:0000256" key="1">
    <source>
        <dbReference type="SAM" id="MobiDB-lite"/>
    </source>
</evidence>
<dbReference type="OrthoDB" id="422169at2759"/>
<protein>
    <submittedName>
        <fullName evidence="2">Uncharacterized protein</fullName>
    </submittedName>
</protein>
<feature type="region of interest" description="Disordered" evidence="1">
    <location>
        <begin position="117"/>
        <end position="141"/>
    </location>
</feature>
<dbReference type="Proteomes" id="UP000604046">
    <property type="component" value="Unassembled WGS sequence"/>
</dbReference>
<dbReference type="AlphaFoldDB" id="A0A812K1K8"/>
<keyword evidence="3" id="KW-1185">Reference proteome</keyword>
<evidence type="ECO:0000313" key="3">
    <source>
        <dbReference type="Proteomes" id="UP000604046"/>
    </source>
</evidence>
<feature type="compositionally biased region" description="Polar residues" evidence="1">
    <location>
        <begin position="124"/>
        <end position="136"/>
    </location>
</feature>
<feature type="compositionally biased region" description="Basic and acidic residues" evidence="1">
    <location>
        <begin position="39"/>
        <end position="50"/>
    </location>
</feature>
<dbReference type="EMBL" id="CAJNDS010000524">
    <property type="protein sequence ID" value="CAE7214857.1"/>
    <property type="molecule type" value="Genomic_DNA"/>
</dbReference>
<name>A0A812K1K8_9DINO</name>
<gene>
    <name evidence="2" type="ORF">SNAT2548_LOCUS7486</name>
</gene>
<accession>A0A812K1K8</accession>
<proteinExistence type="predicted"/>
<evidence type="ECO:0000313" key="2">
    <source>
        <dbReference type="EMBL" id="CAE7214857.1"/>
    </source>
</evidence>
<organism evidence="2 3">
    <name type="scientific">Symbiodinium natans</name>
    <dbReference type="NCBI Taxonomy" id="878477"/>
    <lineage>
        <taxon>Eukaryota</taxon>
        <taxon>Sar</taxon>
        <taxon>Alveolata</taxon>
        <taxon>Dinophyceae</taxon>
        <taxon>Suessiales</taxon>
        <taxon>Symbiodiniaceae</taxon>
        <taxon>Symbiodinium</taxon>
    </lineage>
</organism>
<sequence>MAMECFPWAPAQSQCGKPLCMGSHRIKAERPSVPTQAPKQDRRGIWRDYQPDSDDYDPRSAPLLPPPEDEHKDIRRQAAALRGRIKRGGPEKVLTHYKMVLQDLESSMAPAWPRKALASHKRTPSSQSALTESTQFPGEEMDEVDDLLDDTEDEMEIPEEALEVAVARSFAKKALPSETHRRRPIPVYQVYQAQTMTASSKEAKPLIFQPL</sequence>
<feature type="region of interest" description="Disordered" evidence="1">
    <location>
        <begin position="27"/>
        <end position="72"/>
    </location>
</feature>
<comment type="caution">
    <text evidence="2">The sequence shown here is derived from an EMBL/GenBank/DDBJ whole genome shotgun (WGS) entry which is preliminary data.</text>
</comment>